<gene>
    <name evidence="1" type="ORF">RF11_10660</name>
</gene>
<evidence type="ECO:0000313" key="2">
    <source>
        <dbReference type="Proteomes" id="UP000031668"/>
    </source>
</evidence>
<dbReference type="EMBL" id="JWZT01001424">
    <property type="protein sequence ID" value="KII72071.1"/>
    <property type="molecule type" value="Genomic_DNA"/>
</dbReference>
<name>A0A0C2MXK2_THEKT</name>
<organism evidence="1 2">
    <name type="scientific">Thelohanellus kitauei</name>
    <name type="common">Myxosporean</name>
    <dbReference type="NCBI Taxonomy" id="669202"/>
    <lineage>
        <taxon>Eukaryota</taxon>
        <taxon>Metazoa</taxon>
        <taxon>Cnidaria</taxon>
        <taxon>Myxozoa</taxon>
        <taxon>Myxosporea</taxon>
        <taxon>Bivalvulida</taxon>
        <taxon>Platysporina</taxon>
        <taxon>Myxobolidae</taxon>
        <taxon>Thelohanellus</taxon>
    </lineage>
</organism>
<accession>A0A0C2MXK2</accession>
<proteinExistence type="predicted"/>
<comment type="caution">
    <text evidence="1">The sequence shown here is derived from an EMBL/GenBank/DDBJ whole genome shotgun (WGS) entry which is preliminary data.</text>
</comment>
<dbReference type="AlphaFoldDB" id="A0A0C2MXK2"/>
<sequence length="102" mass="11914">MSEFSENITQTIYLYNNGERTLSVWKPEYESEAIFVDEFFAVKYVLFGISSLKHIFIYVDNALKIFSVQTYETHATIIPSRFDPCCVIKIIPNSYQVSVFYT</sequence>
<dbReference type="Proteomes" id="UP000031668">
    <property type="component" value="Unassembled WGS sequence"/>
</dbReference>
<keyword evidence="2" id="KW-1185">Reference proteome</keyword>
<reference evidence="1 2" key="1">
    <citation type="journal article" date="2014" name="Genome Biol. Evol.">
        <title>The genome of the myxosporean Thelohanellus kitauei shows adaptations to nutrient acquisition within its fish host.</title>
        <authorList>
            <person name="Yang Y."/>
            <person name="Xiong J."/>
            <person name="Zhou Z."/>
            <person name="Huo F."/>
            <person name="Miao W."/>
            <person name="Ran C."/>
            <person name="Liu Y."/>
            <person name="Zhang J."/>
            <person name="Feng J."/>
            <person name="Wang M."/>
            <person name="Wang M."/>
            <person name="Wang L."/>
            <person name="Yao B."/>
        </authorList>
    </citation>
    <scope>NUCLEOTIDE SEQUENCE [LARGE SCALE GENOMIC DNA]</scope>
    <source>
        <strain evidence="1">Wuqing</strain>
    </source>
</reference>
<protein>
    <submittedName>
        <fullName evidence="1">Uncharacterized protein</fullName>
    </submittedName>
</protein>
<evidence type="ECO:0000313" key="1">
    <source>
        <dbReference type="EMBL" id="KII72071.1"/>
    </source>
</evidence>